<keyword evidence="2" id="KW-1185">Reference proteome</keyword>
<dbReference type="EMBL" id="CAOQHR010000002">
    <property type="protein sequence ID" value="CAI6328784.1"/>
    <property type="molecule type" value="Genomic_DNA"/>
</dbReference>
<organism evidence="1 2">
    <name type="scientific">Periconia digitata</name>
    <dbReference type="NCBI Taxonomy" id="1303443"/>
    <lineage>
        <taxon>Eukaryota</taxon>
        <taxon>Fungi</taxon>
        <taxon>Dikarya</taxon>
        <taxon>Ascomycota</taxon>
        <taxon>Pezizomycotina</taxon>
        <taxon>Dothideomycetes</taxon>
        <taxon>Pleosporomycetidae</taxon>
        <taxon>Pleosporales</taxon>
        <taxon>Massarineae</taxon>
        <taxon>Periconiaceae</taxon>
        <taxon>Periconia</taxon>
    </lineage>
</organism>
<gene>
    <name evidence="1" type="ORF">PDIGIT_LOCUS4022</name>
</gene>
<dbReference type="Proteomes" id="UP001152607">
    <property type="component" value="Unassembled WGS sequence"/>
</dbReference>
<proteinExistence type="predicted"/>
<evidence type="ECO:0000313" key="1">
    <source>
        <dbReference type="EMBL" id="CAI6328784.1"/>
    </source>
</evidence>
<evidence type="ECO:0000313" key="2">
    <source>
        <dbReference type="Proteomes" id="UP001152607"/>
    </source>
</evidence>
<protein>
    <submittedName>
        <fullName evidence="1">Uncharacterized protein</fullName>
    </submittedName>
</protein>
<reference evidence="1" key="1">
    <citation type="submission" date="2023-01" db="EMBL/GenBank/DDBJ databases">
        <authorList>
            <person name="Van Ghelder C."/>
            <person name="Rancurel C."/>
        </authorList>
    </citation>
    <scope>NUCLEOTIDE SEQUENCE</scope>
    <source>
        <strain evidence="1">CNCM I-4278</strain>
    </source>
</reference>
<comment type="caution">
    <text evidence="1">The sequence shown here is derived from an EMBL/GenBank/DDBJ whole genome shotgun (WGS) entry which is preliminary data.</text>
</comment>
<accession>A0A9W4UB34</accession>
<name>A0A9W4UB34_9PLEO</name>
<dbReference type="AlphaFoldDB" id="A0A9W4UB34"/>
<sequence>MYNTILEHGARTNKASHTLGNTSCASRETYVRSTIKGSSTRKARGFLPFFSCLLVREMNDRSCEWEWERERFGCLLSFPLAPDIACARAQQCDELARYVYNYLPIRLGFLVWLSH</sequence>